<dbReference type="InterPro" id="IPR018151">
    <property type="entry name" value="TF_GreA/GreB_CS"/>
</dbReference>
<dbReference type="FunFam" id="1.10.287.180:FF:000001">
    <property type="entry name" value="Transcription elongation factor GreA"/>
    <property type="match status" value="1"/>
</dbReference>
<comment type="caution">
    <text evidence="11">The sequence shown here is derived from an EMBL/GenBank/DDBJ whole genome shotgun (WGS) entry which is preliminary data.</text>
</comment>
<dbReference type="Gene3D" id="1.10.287.180">
    <property type="entry name" value="Transcription elongation factor, GreA/GreB, N-terminal domain"/>
    <property type="match status" value="1"/>
</dbReference>
<evidence type="ECO:0000256" key="3">
    <source>
        <dbReference type="ARBA" id="ARBA00023015"/>
    </source>
</evidence>
<organism evidence="11 12">
    <name type="scientific">Loigolactobacillus coryniformis subsp. coryniformis CECT 5711</name>
    <dbReference type="NCBI Taxonomy" id="1185325"/>
    <lineage>
        <taxon>Bacteria</taxon>
        <taxon>Bacillati</taxon>
        <taxon>Bacillota</taxon>
        <taxon>Bacilli</taxon>
        <taxon>Lactobacillales</taxon>
        <taxon>Lactobacillaceae</taxon>
        <taxon>Loigolactobacillus</taxon>
    </lineage>
</organism>
<keyword evidence="5 8" id="KW-0804">Transcription</keyword>
<dbReference type="InterPro" id="IPR036805">
    <property type="entry name" value="Tscrpt_elong_fac_GreA/B_N_sf"/>
</dbReference>
<dbReference type="SUPFAM" id="SSF54534">
    <property type="entry name" value="FKBP-like"/>
    <property type="match status" value="1"/>
</dbReference>
<dbReference type="Gene3D" id="3.10.50.30">
    <property type="entry name" value="Transcription elongation factor, GreA/GreB, C-terminal domain"/>
    <property type="match status" value="1"/>
</dbReference>
<dbReference type="PIRSF" id="PIRSF006092">
    <property type="entry name" value="GreA_GreB"/>
    <property type="match status" value="1"/>
</dbReference>
<feature type="coiled-coil region" evidence="8">
    <location>
        <begin position="19"/>
        <end position="82"/>
    </location>
</feature>
<dbReference type="PATRIC" id="fig|1185325.3.peg.1028"/>
<evidence type="ECO:0000313" key="12">
    <source>
        <dbReference type="Proteomes" id="UP000007271"/>
    </source>
</evidence>
<feature type="domain" description="Transcription elongation factor GreA/GreB N-terminal" evidence="10">
    <location>
        <begin position="20"/>
        <end position="88"/>
    </location>
</feature>
<dbReference type="InterPro" id="IPR022691">
    <property type="entry name" value="Tscrpt_elong_fac_GreA/B_N"/>
</dbReference>
<keyword evidence="11" id="KW-0251">Elongation factor</keyword>
<evidence type="ECO:0000256" key="7">
    <source>
        <dbReference type="ARBA" id="ARBA00030776"/>
    </source>
</evidence>
<evidence type="ECO:0000256" key="2">
    <source>
        <dbReference type="ARBA" id="ARBA00013729"/>
    </source>
</evidence>
<keyword evidence="11" id="KW-0648">Protein biosynthesis</keyword>
<evidence type="ECO:0000256" key="1">
    <source>
        <dbReference type="ARBA" id="ARBA00008213"/>
    </source>
</evidence>
<evidence type="ECO:0000256" key="4">
    <source>
        <dbReference type="ARBA" id="ARBA00023125"/>
    </source>
</evidence>
<dbReference type="HAMAP" id="MF_00105">
    <property type="entry name" value="GreA_GreB"/>
    <property type="match status" value="1"/>
</dbReference>
<evidence type="ECO:0000259" key="9">
    <source>
        <dbReference type="Pfam" id="PF01272"/>
    </source>
</evidence>
<reference evidence="11 12" key="1">
    <citation type="submission" date="2012-05" db="EMBL/GenBank/DDBJ databases">
        <title>Complete Genome Sequence of Lactobacillus coryniformis CECT5711.</title>
        <authorList>
            <person name="Rodriguez J.M."/>
        </authorList>
    </citation>
    <scope>NUCLEOTIDE SEQUENCE [LARGE SCALE GENOMIC DNA]</scope>
    <source>
        <strain evidence="12">CECT5711</strain>
    </source>
</reference>
<evidence type="ECO:0000256" key="6">
    <source>
        <dbReference type="ARBA" id="ARBA00024916"/>
    </source>
</evidence>
<name>J2Z6B5_9LACO</name>
<dbReference type="AlphaFoldDB" id="J2Z6B5"/>
<evidence type="ECO:0000313" key="11">
    <source>
        <dbReference type="EMBL" id="EJN56098.1"/>
    </source>
</evidence>
<dbReference type="PANTHER" id="PTHR30437:SF4">
    <property type="entry name" value="TRANSCRIPTION ELONGATION FACTOR GREA"/>
    <property type="match status" value="1"/>
</dbReference>
<dbReference type="InterPro" id="IPR036953">
    <property type="entry name" value="GreA/GreB_C_sf"/>
</dbReference>
<dbReference type="GO" id="GO:0032784">
    <property type="term" value="P:regulation of DNA-templated transcription elongation"/>
    <property type="evidence" value="ECO:0007669"/>
    <property type="project" value="UniProtKB-UniRule"/>
</dbReference>
<dbReference type="GO" id="GO:0006354">
    <property type="term" value="P:DNA-templated transcription elongation"/>
    <property type="evidence" value="ECO:0007669"/>
    <property type="project" value="TreeGrafter"/>
</dbReference>
<dbReference type="NCBIfam" id="NF001263">
    <property type="entry name" value="PRK00226.1-4"/>
    <property type="match status" value="1"/>
</dbReference>
<dbReference type="Proteomes" id="UP000007271">
    <property type="component" value="Unassembled WGS sequence"/>
</dbReference>
<dbReference type="EMBL" id="AKFP01000019">
    <property type="protein sequence ID" value="EJN56098.1"/>
    <property type="molecule type" value="Genomic_DNA"/>
</dbReference>
<accession>J2Z6B5</accession>
<dbReference type="InterPro" id="IPR001437">
    <property type="entry name" value="Tscrpt_elong_fac_GreA/B_C"/>
</dbReference>
<comment type="similarity">
    <text evidence="1 8">Belongs to the GreA/GreB family.</text>
</comment>
<dbReference type="STRING" id="1185325.A11Y_21019"/>
<protein>
    <recommendedName>
        <fullName evidence="2 8">Transcription elongation factor GreA</fullName>
    </recommendedName>
    <alternativeName>
        <fullName evidence="7 8">Transcript cleavage factor GreA</fullName>
    </alternativeName>
</protein>
<keyword evidence="8" id="KW-0175">Coiled coil</keyword>
<comment type="function">
    <text evidence="6 8">Necessary for efficient RNA polymerase transcription elongation past template-encoded arresting sites. The arresting sites in DNA have the property of trapping a certain fraction of elongating RNA polymerases that pass through, resulting in locked ternary complexes. Cleavage of the nascent transcript by cleavage factors such as GreA or GreB allows the resumption of elongation from the new 3'terminus. GreA releases sequences of 2 to 3 nucleotides.</text>
</comment>
<evidence type="ECO:0000256" key="5">
    <source>
        <dbReference type="ARBA" id="ARBA00023163"/>
    </source>
</evidence>
<gene>
    <name evidence="8" type="primary">greA</name>
    <name evidence="11" type="ORF">A11Y_21019</name>
</gene>
<dbReference type="Pfam" id="PF01272">
    <property type="entry name" value="GreA_GreB"/>
    <property type="match status" value="1"/>
</dbReference>
<sequence length="167" mass="18685">MPNQPRNKKRRPFMEPYFNKMTQNGYDQIAAEIAQLQQEKPQRIKVLQAARALGDLSENAEYSSAKRDLRHLESRLRYLNKQLQYAQIIAPKTDGTIDIGNTVTLEFLDDHDQVTYQLVGKEEVDVTAGKISTASPLGQALRGQKAAAVITVTAPEATYQVKILTVA</sequence>
<evidence type="ECO:0000259" key="10">
    <source>
        <dbReference type="Pfam" id="PF03449"/>
    </source>
</evidence>
<dbReference type="PANTHER" id="PTHR30437">
    <property type="entry name" value="TRANSCRIPTION ELONGATION FACTOR GREA"/>
    <property type="match status" value="1"/>
</dbReference>
<proteinExistence type="inferred from homology"/>
<feature type="domain" description="Transcription elongation factor GreA/GreB C-terminal" evidence="9">
    <location>
        <begin position="93"/>
        <end position="166"/>
    </location>
</feature>
<evidence type="ECO:0000256" key="8">
    <source>
        <dbReference type="HAMAP-Rule" id="MF_00105"/>
    </source>
</evidence>
<keyword evidence="4 8" id="KW-0238">DNA-binding</keyword>
<dbReference type="GO" id="GO:0070063">
    <property type="term" value="F:RNA polymerase binding"/>
    <property type="evidence" value="ECO:0007669"/>
    <property type="project" value="InterPro"/>
</dbReference>
<dbReference type="PROSITE" id="PS00829">
    <property type="entry name" value="GREAB_1"/>
    <property type="match status" value="1"/>
</dbReference>
<keyword evidence="3 8" id="KW-0805">Transcription regulation</keyword>
<dbReference type="InterPro" id="IPR028624">
    <property type="entry name" value="Tscrpt_elong_fac_GreA/B"/>
</dbReference>
<dbReference type="GO" id="GO:0003677">
    <property type="term" value="F:DNA binding"/>
    <property type="evidence" value="ECO:0007669"/>
    <property type="project" value="UniProtKB-UniRule"/>
</dbReference>
<dbReference type="GO" id="GO:0003746">
    <property type="term" value="F:translation elongation factor activity"/>
    <property type="evidence" value="ECO:0007669"/>
    <property type="project" value="UniProtKB-KW"/>
</dbReference>
<dbReference type="Pfam" id="PF03449">
    <property type="entry name" value="GreA_GreB_N"/>
    <property type="match status" value="1"/>
</dbReference>
<dbReference type="InterPro" id="IPR023459">
    <property type="entry name" value="Tscrpt_elong_fac_GreA/B_fam"/>
</dbReference>
<dbReference type="SUPFAM" id="SSF46557">
    <property type="entry name" value="GreA transcript cleavage protein, N-terminal domain"/>
    <property type="match status" value="1"/>
</dbReference>